<dbReference type="Proteomes" id="UP001597508">
    <property type="component" value="Unassembled WGS sequence"/>
</dbReference>
<accession>A0ABW5LW15</accession>
<dbReference type="InterPro" id="IPR026341">
    <property type="entry name" value="T9SS_type_B"/>
</dbReference>
<dbReference type="RefSeq" id="WP_379667699.1">
    <property type="nucleotide sequence ID" value="NZ_JBHULH010000013.1"/>
</dbReference>
<dbReference type="NCBIfam" id="TIGR04131">
    <property type="entry name" value="Bac_Flav_CTERM"/>
    <property type="match status" value="1"/>
</dbReference>
<evidence type="ECO:0000313" key="1">
    <source>
        <dbReference type="EMBL" id="MFD2568992.1"/>
    </source>
</evidence>
<dbReference type="Gene3D" id="2.60.40.10">
    <property type="entry name" value="Immunoglobulins"/>
    <property type="match status" value="1"/>
</dbReference>
<feature type="non-terminal residue" evidence="1">
    <location>
        <position position="1"/>
    </location>
</feature>
<keyword evidence="2" id="KW-1185">Reference proteome</keyword>
<sequence>FLLNTKDAEILGTLDPTQYNVSYHTTLTGAQTDSSTDVIDKANPYTNATVNTQQVFVRVENVDNVDCNDTSLSFNLIVSALPTITAAVELQQCDNDTDGFSVFNLNEAATDISTNYMNETFIFYETLADAQSGNSPIPNPTTYTNQVVTTDMVWARAISAFGCYRIAEVTLTVSTTGIPSTFQRVFNVCDDYLDINGDDNANNDDTDGVTTFDFSSVSAEVRALFPPTQQLTITYYRNEADALAEEDPIADPSNYRNIGYPNSQGIYVRVDSDLDNDCLGFGVHITLNVDPVPVANAVNNLELCDNLDDGDGFNGIVQTFNLDDQTPIILGTQDPADYTVTYHTSAADANSGNSPITTTNMYENIVPNSQTIYVRVTNNTTNCFTDHTTFDLIVNPLPVANFVEDLEICDDDSDGSAQNGFSQSFNLHDQTPGILGTQDPNQFTVSYHASLANAQNGILPLGGTVDNPLPFANSVPFSQIIYVRVFNSATQCANGISNFNVIVNPEPTTDHVSNLSYCDDDADGDDTNGFVQNIDLDSQIPGILGASQDEDDFTVTFHETQMDATSGDNPLSSPYSNTIANQQTIYVRVVNDDTGCVNDDFTFEVIVNPLPDFTVTSPQIVCLNGPPLTIGVENPGAIYDYVWTDPSGNTIIGSQITITSGGLYTVTATTTDGTGCTRTREIQVNESIIATITENDVTIVDDSENNSITIDPTNLGIGDYEYALTDENGVVTHPYQDDPMFENLEGGFYTILVRDKNGCGIATLQVSVVEFPKFFTPNNDGINDTWAIKGANSTFFPSSQINIFNRFGKVV</sequence>
<gene>
    <name evidence="1" type="ORF">ACFSRZ_16575</name>
</gene>
<proteinExistence type="predicted"/>
<name>A0ABW5LW15_9FLAO</name>
<feature type="non-terminal residue" evidence="1">
    <location>
        <position position="811"/>
    </location>
</feature>
<dbReference type="InterPro" id="IPR035986">
    <property type="entry name" value="PKD_dom_sf"/>
</dbReference>
<dbReference type="Pfam" id="PF13585">
    <property type="entry name" value="CHU_C"/>
    <property type="match status" value="1"/>
</dbReference>
<comment type="caution">
    <text evidence="1">The sequence shown here is derived from an EMBL/GenBank/DDBJ whole genome shotgun (WGS) entry which is preliminary data.</text>
</comment>
<dbReference type="EMBL" id="JBHULH010000013">
    <property type="protein sequence ID" value="MFD2568992.1"/>
    <property type="molecule type" value="Genomic_DNA"/>
</dbReference>
<dbReference type="SUPFAM" id="SSF49299">
    <property type="entry name" value="PKD domain"/>
    <property type="match status" value="1"/>
</dbReference>
<protein>
    <submittedName>
        <fullName evidence="1">T9SS type B sorting domain-containing protein</fullName>
    </submittedName>
</protein>
<organism evidence="1 2">
    <name type="scientific">Pseudotenacibaculum haliotis</name>
    <dbReference type="NCBI Taxonomy" id="1862138"/>
    <lineage>
        <taxon>Bacteria</taxon>
        <taxon>Pseudomonadati</taxon>
        <taxon>Bacteroidota</taxon>
        <taxon>Flavobacteriia</taxon>
        <taxon>Flavobacteriales</taxon>
        <taxon>Flavobacteriaceae</taxon>
        <taxon>Pseudotenacibaculum</taxon>
    </lineage>
</organism>
<reference evidence="2" key="1">
    <citation type="journal article" date="2019" name="Int. J. Syst. Evol. Microbiol.">
        <title>The Global Catalogue of Microorganisms (GCM) 10K type strain sequencing project: providing services to taxonomists for standard genome sequencing and annotation.</title>
        <authorList>
            <consortium name="The Broad Institute Genomics Platform"/>
            <consortium name="The Broad Institute Genome Sequencing Center for Infectious Disease"/>
            <person name="Wu L."/>
            <person name="Ma J."/>
        </authorList>
    </citation>
    <scope>NUCLEOTIDE SEQUENCE [LARGE SCALE GENOMIC DNA]</scope>
    <source>
        <strain evidence="2">KCTC 52127</strain>
    </source>
</reference>
<dbReference type="InterPro" id="IPR013783">
    <property type="entry name" value="Ig-like_fold"/>
</dbReference>
<evidence type="ECO:0000313" key="2">
    <source>
        <dbReference type="Proteomes" id="UP001597508"/>
    </source>
</evidence>